<dbReference type="PANTHER" id="PTHR32063">
    <property type="match status" value="1"/>
</dbReference>
<dbReference type="AlphaFoldDB" id="A0A5A7MUJ4"/>
<comment type="caution">
    <text evidence="1">The sequence shown here is derived from an EMBL/GenBank/DDBJ whole genome shotgun (WGS) entry which is preliminary data.</text>
</comment>
<dbReference type="Gene3D" id="3.30.2090.10">
    <property type="entry name" value="Multidrug efflux transporter AcrB TolC docking domain, DN and DC subdomains"/>
    <property type="match status" value="1"/>
</dbReference>
<dbReference type="GO" id="GO:0042910">
    <property type="term" value="F:xenobiotic transmembrane transporter activity"/>
    <property type="evidence" value="ECO:0007669"/>
    <property type="project" value="TreeGrafter"/>
</dbReference>
<dbReference type="PANTHER" id="PTHR32063:SF18">
    <property type="entry name" value="CATION EFFLUX SYSTEM PROTEIN"/>
    <property type="match status" value="1"/>
</dbReference>
<dbReference type="InterPro" id="IPR027463">
    <property type="entry name" value="AcrB_DN_DC_subdom"/>
</dbReference>
<dbReference type="Gene3D" id="3.30.70.1430">
    <property type="entry name" value="Multidrug efflux transporter AcrB pore domain"/>
    <property type="match status" value="1"/>
</dbReference>
<protein>
    <recommendedName>
        <fullName evidence="3">Efflux RND transporter permease subunit</fullName>
    </recommendedName>
</protein>
<dbReference type="Proteomes" id="UP000322084">
    <property type="component" value="Unassembled WGS sequence"/>
</dbReference>
<dbReference type="SUPFAM" id="SSF82714">
    <property type="entry name" value="Multidrug efflux transporter AcrB TolC docking domain, DN and DC subdomains"/>
    <property type="match status" value="1"/>
</dbReference>
<proteinExistence type="predicted"/>
<evidence type="ECO:0008006" key="3">
    <source>
        <dbReference type="Google" id="ProtNLM"/>
    </source>
</evidence>
<dbReference type="Gene3D" id="3.30.70.1320">
    <property type="entry name" value="Multidrug efflux transporter AcrB pore domain like"/>
    <property type="match status" value="1"/>
</dbReference>
<reference evidence="1 2" key="1">
    <citation type="submission" date="2019-09" db="EMBL/GenBank/DDBJ databases">
        <title>NBRP : Genome information of microbial organism related human and environment.</title>
        <authorList>
            <person name="Hattori M."/>
            <person name="Oshima K."/>
            <person name="Inaba H."/>
            <person name="Suda W."/>
            <person name="Sakamoto M."/>
            <person name="Iino T."/>
            <person name="Kitahara M."/>
            <person name="Oshida Y."/>
            <person name="Iida T."/>
            <person name="Kudo T."/>
            <person name="Itoh T."/>
            <person name="Ohkuma M."/>
        </authorList>
    </citation>
    <scope>NUCLEOTIDE SEQUENCE [LARGE SCALE GENOMIC DNA]</scope>
    <source>
        <strain evidence="1 2">Hi-2</strain>
    </source>
</reference>
<dbReference type="GO" id="GO:0005886">
    <property type="term" value="C:plasma membrane"/>
    <property type="evidence" value="ECO:0007669"/>
    <property type="project" value="TreeGrafter"/>
</dbReference>
<accession>A0A5A7MUJ4</accession>
<organism evidence="1 2">
    <name type="scientific">Iodidimonas gelatinilytica</name>
    <dbReference type="NCBI Taxonomy" id="1236966"/>
    <lineage>
        <taxon>Bacteria</taxon>
        <taxon>Pseudomonadati</taxon>
        <taxon>Pseudomonadota</taxon>
        <taxon>Alphaproteobacteria</taxon>
        <taxon>Iodidimonadales</taxon>
        <taxon>Iodidimonadaceae</taxon>
        <taxon>Iodidimonas</taxon>
    </lineage>
</organism>
<sequence>MMRSLYNYPRLIILLLLLILVAGSAAVTTMPRLEDPHMENRVAFVITRFPGASAERVEALITEKLERKIREVSEVDDISSASRLGLSFITIEMKDEVTDVDRVSSLLRDKINEVTDLPPGSLPPVYDDDRLYSLTSIIGLVWHGEGTPNYAILGRHARELETRLSNVIGTDFVRTFGLPSEEISVTLDDDMLAAMGMSAADVANRIFAADSKNTAGTVSGASNRYVVQVSGAFDSLNGFAPSR</sequence>
<dbReference type="Pfam" id="PF00873">
    <property type="entry name" value="ACR_tran"/>
    <property type="match status" value="1"/>
</dbReference>
<name>A0A5A7MUJ4_9PROT</name>
<gene>
    <name evidence="1" type="ORF">JCM17844_22020</name>
</gene>
<evidence type="ECO:0000313" key="1">
    <source>
        <dbReference type="EMBL" id="GEQ98565.1"/>
    </source>
</evidence>
<dbReference type="Gene3D" id="1.20.1640.10">
    <property type="entry name" value="Multidrug efflux transporter AcrB transmembrane domain"/>
    <property type="match status" value="1"/>
</dbReference>
<dbReference type="InterPro" id="IPR001036">
    <property type="entry name" value="Acrflvin-R"/>
</dbReference>
<dbReference type="SUPFAM" id="SSF82693">
    <property type="entry name" value="Multidrug efflux transporter AcrB pore domain, PN1, PN2, PC1 and PC2 subdomains"/>
    <property type="match status" value="1"/>
</dbReference>
<evidence type="ECO:0000313" key="2">
    <source>
        <dbReference type="Proteomes" id="UP000322084"/>
    </source>
</evidence>
<dbReference type="EMBL" id="BKCL01000007">
    <property type="protein sequence ID" value="GEQ98565.1"/>
    <property type="molecule type" value="Genomic_DNA"/>
</dbReference>